<name>A0A9J2Q063_ASCLU</name>
<evidence type="ECO:0000313" key="2">
    <source>
        <dbReference type="WBParaSite" id="ALUE_0001561801-mRNA-1"/>
    </source>
</evidence>
<proteinExistence type="predicted"/>
<accession>A0A9J2Q063</accession>
<sequence length="105" mass="11850">MPERDREILGAPKYSSLDDVPICKGNSRICNFISCTAHNFKNDQSFANINLATQVLADTKLRKAISKPEMSVKLTAREGFKKKFLDVRCDDIEAVFDNSECLHLI</sequence>
<reference evidence="2" key="1">
    <citation type="submission" date="2023-03" db="UniProtKB">
        <authorList>
            <consortium name="WormBaseParasite"/>
        </authorList>
    </citation>
    <scope>IDENTIFICATION</scope>
</reference>
<organism evidence="1 2">
    <name type="scientific">Ascaris lumbricoides</name>
    <name type="common">Giant roundworm</name>
    <dbReference type="NCBI Taxonomy" id="6252"/>
    <lineage>
        <taxon>Eukaryota</taxon>
        <taxon>Metazoa</taxon>
        <taxon>Ecdysozoa</taxon>
        <taxon>Nematoda</taxon>
        <taxon>Chromadorea</taxon>
        <taxon>Rhabditida</taxon>
        <taxon>Spirurina</taxon>
        <taxon>Ascaridomorpha</taxon>
        <taxon>Ascaridoidea</taxon>
        <taxon>Ascarididae</taxon>
        <taxon>Ascaris</taxon>
    </lineage>
</organism>
<dbReference type="WBParaSite" id="ALUE_0001561801-mRNA-1">
    <property type="protein sequence ID" value="ALUE_0001561801-mRNA-1"/>
    <property type="gene ID" value="ALUE_0001561801"/>
</dbReference>
<evidence type="ECO:0000313" key="1">
    <source>
        <dbReference type="Proteomes" id="UP000036681"/>
    </source>
</evidence>
<dbReference type="Proteomes" id="UP000036681">
    <property type="component" value="Unplaced"/>
</dbReference>
<keyword evidence="1" id="KW-1185">Reference proteome</keyword>
<dbReference type="AlphaFoldDB" id="A0A9J2Q063"/>
<protein>
    <submittedName>
        <fullName evidence="2">Uncharacterized protein</fullName>
    </submittedName>
</protein>